<name>A0A8I0DSH1_9FIRM</name>
<gene>
    <name evidence="11" type="primary">pyrK</name>
    <name evidence="15" type="ORF">H8S54_11535</name>
</gene>
<keyword evidence="4 11" id="KW-0001">2Fe-2S</keyword>
<evidence type="ECO:0000256" key="9">
    <source>
        <dbReference type="ARBA" id="ARBA00023004"/>
    </source>
</evidence>
<keyword evidence="16" id="KW-1185">Reference proteome</keyword>
<comment type="cofactor">
    <cofactor evidence="11 12">
        <name>FAD</name>
        <dbReference type="ChEBI" id="CHEBI:57692"/>
    </cofactor>
    <text evidence="11 12">Binds 1 FAD per subunit.</text>
</comment>
<comment type="caution">
    <text evidence="15">The sequence shown here is derived from an EMBL/GenBank/DDBJ whole genome shotgun (WGS) entry which is preliminary data.</text>
</comment>
<dbReference type="Gene3D" id="2.40.30.10">
    <property type="entry name" value="Translation factors"/>
    <property type="match status" value="1"/>
</dbReference>
<keyword evidence="7 11" id="KW-0665">Pyrimidine biosynthesis</keyword>
<comment type="function">
    <text evidence="11">Responsible for channeling the electrons from the oxidation of dihydroorotate from the FMN redox center in the PyrD type B subunit to the ultimate electron acceptor NAD(+).</text>
</comment>
<evidence type="ECO:0000256" key="3">
    <source>
        <dbReference type="ARBA" id="ARBA00022630"/>
    </source>
</evidence>
<keyword evidence="9 11" id="KW-0408">Iron</keyword>
<dbReference type="Proteomes" id="UP000652847">
    <property type="component" value="Unassembled WGS sequence"/>
</dbReference>
<evidence type="ECO:0000256" key="7">
    <source>
        <dbReference type="ARBA" id="ARBA00022975"/>
    </source>
</evidence>
<dbReference type="AlphaFoldDB" id="A0A8I0DSH1"/>
<sequence length="260" mass="28063">MGTKVKETCTVISQECIGKDIYSMWLQTKTIAGNAKPGQFVSVYTQDGGKLLPRPISLCEIDKEKGALRLVYRVTGKHTGTEGFSRLGAGAQLDLLGPLGNGFPLEEAEGKKVFLMGGGIGVPPMLETMKQLHAQKMAVLGYRDELFLDKEFAKNGDVYIATEDGSAGTKGNVMDAIRENALEADVIFACGPKPMLRAIKAYALEKGIPCWISMEERMACGIGACLGCVCQSTEVDSHSHVHNKRVCKDGPVFLSTEVEL</sequence>
<evidence type="ECO:0000259" key="14">
    <source>
        <dbReference type="PROSITE" id="PS51384"/>
    </source>
</evidence>
<proteinExistence type="inferred from homology"/>
<evidence type="ECO:0000256" key="6">
    <source>
        <dbReference type="ARBA" id="ARBA00022827"/>
    </source>
</evidence>
<feature type="binding site" evidence="11 12">
    <location>
        <begin position="71"/>
        <end position="73"/>
    </location>
    <ligand>
        <name>FAD</name>
        <dbReference type="ChEBI" id="CHEBI:57692"/>
    </ligand>
</feature>
<dbReference type="GO" id="GO:0050660">
    <property type="term" value="F:flavin adenine dinucleotide binding"/>
    <property type="evidence" value="ECO:0007669"/>
    <property type="project" value="InterPro"/>
</dbReference>
<keyword evidence="6 11" id="KW-0274">FAD</keyword>
<evidence type="ECO:0000256" key="12">
    <source>
        <dbReference type="PIRSR" id="PIRSR006816-1"/>
    </source>
</evidence>
<keyword evidence="5 11" id="KW-0479">Metal-binding</keyword>
<dbReference type="InterPro" id="IPR008333">
    <property type="entry name" value="Cbr1-like_FAD-bd_dom"/>
</dbReference>
<evidence type="ECO:0000256" key="8">
    <source>
        <dbReference type="ARBA" id="ARBA00022982"/>
    </source>
</evidence>
<dbReference type="GO" id="GO:0009055">
    <property type="term" value="F:electron transfer activity"/>
    <property type="evidence" value="ECO:0007669"/>
    <property type="project" value="UniProtKB-UniRule"/>
</dbReference>
<feature type="binding site" evidence="11 13">
    <location>
        <position position="220"/>
    </location>
    <ligand>
        <name>[2Fe-2S] cluster</name>
        <dbReference type="ChEBI" id="CHEBI:190135"/>
    </ligand>
</feature>
<dbReference type="GO" id="GO:0046872">
    <property type="term" value="F:metal ion binding"/>
    <property type="evidence" value="ECO:0007669"/>
    <property type="project" value="UniProtKB-KW"/>
</dbReference>
<dbReference type="InterPro" id="IPR023455">
    <property type="entry name" value="Dihydroorotate_DHASE_ETsu"/>
</dbReference>
<evidence type="ECO:0000256" key="2">
    <source>
        <dbReference type="ARBA" id="ARBA00022448"/>
    </source>
</evidence>
<dbReference type="InterPro" id="IPR037117">
    <property type="entry name" value="Dihydroorotate_DH_ele_sf"/>
</dbReference>
<evidence type="ECO:0000313" key="15">
    <source>
        <dbReference type="EMBL" id="MBC5651727.1"/>
    </source>
</evidence>
<dbReference type="Pfam" id="PF00970">
    <property type="entry name" value="FAD_binding_6"/>
    <property type="match status" value="1"/>
</dbReference>
<keyword evidence="10 11" id="KW-0411">Iron-sulfur</keyword>
<dbReference type="Gene3D" id="3.40.50.80">
    <property type="entry name" value="Nucleotide-binding domain of ferredoxin-NADP reductase (FNR) module"/>
    <property type="match status" value="1"/>
</dbReference>
<comment type="pathway">
    <text evidence="11">Pyrimidine metabolism; UMP biosynthesis via de novo pathway; orotate from (S)-dihydroorotate (NAD(+) route): step 1/1.</text>
</comment>
<dbReference type="PROSITE" id="PS51384">
    <property type="entry name" value="FAD_FR"/>
    <property type="match status" value="1"/>
</dbReference>
<evidence type="ECO:0000256" key="10">
    <source>
        <dbReference type="ARBA" id="ARBA00023014"/>
    </source>
</evidence>
<dbReference type="InterPro" id="IPR050353">
    <property type="entry name" value="PyrK_electron_transfer"/>
</dbReference>
<dbReference type="GO" id="GO:0044205">
    <property type="term" value="P:'de novo' UMP biosynthetic process"/>
    <property type="evidence" value="ECO:0007669"/>
    <property type="project" value="UniProtKB-UniRule"/>
</dbReference>
<feature type="domain" description="FAD-binding FR-type" evidence="14">
    <location>
        <begin position="4"/>
        <end position="105"/>
    </location>
</feature>
<evidence type="ECO:0000256" key="1">
    <source>
        <dbReference type="ARBA" id="ARBA00006422"/>
    </source>
</evidence>
<dbReference type="InterPro" id="IPR017938">
    <property type="entry name" value="Riboflavin_synthase-like_b-brl"/>
</dbReference>
<evidence type="ECO:0000256" key="5">
    <source>
        <dbReference type="ARBA" id="ARBA00022723"/>
    </source>
</evidence>
<dbReference type="UniPathway" id="UPA00070">
    <property type="reaction ID" value="UER00945"/>
</dbReference>
<keyword evidence="8 11" id="KW-0249">Electron transport</keyword>
<reference evidence="15 16" key="1">
    <citation type="submission" date="2020-08" db="EMBL/GenBank/DDBJ databases">
        <title>Genome public.</title>
        <authorList>
            <person name="Liu C."/>
            <person name="Sun Q."/>
        </authorList>
    </citation>
    <scope>NUCLEOTIDE SEQUENCE [LARGE SCALE GENOMIC DNA]</scope>
    <source>
        <strain evidence="15 16">BX17</strain>
    </source>
</reference>
<dbReference type="PANTHER" id="PTHR43513:SF3">
    <property type="entry name" value="DIHYDROOROTATE DEHYDROGENASE B (NAD(+)), ELECTRON TRANSFER SUBUNIT-RELATED"/>
    <property type="match status" value="1"/>
</dbReference>
<comment type="cofactor">
    <cofactor evidence="13">
        <name>[2Fe-2S] cluster</name>
        <dbReference type="ChEBI" id="CHEBI:190135"/>
    </cofactor>
    <text evidence="13">Binds 1 [2Fe-2S] cluster per subunit.</text>
</comment>
<comment type="cofactor">
    <cofactor evidence="11">
        <name>[2Fe-2S] cluster</name>
        <dbReference type="ChEBI" id="CHEBI:190135"/>
    </cofactor>
    <text evidence="11">Binds 1 [2Fe-2S] cluster per subunit.</text>
</comment>
<comment type="similarity">
    <text evidence="1 11">Belongs to the PyrK family.</text>
</comment>
<dbReference type="PANTHER" id="PTHR43513">
    <property type="entry name" value="DIHYDROOROTATE DEHYDROGENASE B (NAD(+)), ELECTRON TRANSFER SUBUNIT"/>
    <property type="match status" value="1"/>
</dbReference>
<dbReference type="InterPro" id="IPR017927">
    <property type="entry name" value="FAD-bd_FR_type"/>
</dbReference>
<evidence type="ECO:0000256" key="4">
    <source>
        <dbReference type="ARBA" id="ARBA00022714"/>
    </source>
</evidence>
<feature type="binding site" evidence="11 12">
    <location>
        <begin position="54"/>
        <end position="57"/>
    </location>
    <ligand>
        <name>FAD</name>
        <dbReference type="ChEBI" id="CHEBI:57692"/>
    </ligand>
</feature>
<evidence type="ECO:0000256" key="13">
    <source>
        <dbReference type="PIRSR" id="PIRSR006816-2"/>
    </source>
</evidence>
<dbReference type="Pfam" id="PF10418">
    <property type="entry name" value="DHODB_Fe-S_bind"/>
    <property type="match status" value="1"/>
</dbReference>
<feature type="binding site" evidence="11 12">
    <location>
        <begin position="80"/>
        <end position="81"/>
    </location>
    <ligand>
        <name>FAD</name>
        <dbReference type="ChEBI" id="CHEBI:57692"/>
    </ligand>
</feature>
<dbReference type="Gene3D" id="2.10.240.10">
    <property type="entry name" value="Dihydroorotate dehydrogenase, electron transfer subunit"/>
    <property type="match status" value="1"/>
</dbReference>
<dbReference type="EMBL" id="JACOOT010000026">
    <property type="protein sequence ID" value="MBC5651727.1"/>
    <property type="molecule type" value="Genomic_DNA"/>
</dbReference>
<dbReference type="SUPFAM" id="SSF63380">
    <property type="entry name" value="Riboflavin synthase domain-like"/>
    <property type="match status" value="1"/>
</dbReference>
<protein>
    <recommendedName>
        <fullName evidence="11">Dihydroorotate dehydrogenase B (NAD(+)), electron transfer subunit</fullName>
    </recommendedName>
    <alternativeName>
        <fullName evidence="11">Dihydroorotate oxidase B, electron transfer subunit</fullName>
    </alternativeName>
</protein>
<organism evidence="15 16">
    <name type="scientific">Blautia segnis</name>
    <dbReference type="NCBI Taxonomy" id="2763030"/>
    <lineage>
        <taxon>Bacteria</taxon>
        <taxon>Bacillati</taxon>
        <taxon>Bacillota</taxon>
        <taxon>Clostridia</taxon>
        <taxon>Lachnospirales</taxon>
        <taxon>Lachnospiraceae</taxon>
        <taxon>Blautia</taxon>
    </lineage>
</organism>
<dbReference type="InterPro" id="IPR039261">
    <property type="entry name" value="FNR_nucleotide-bd"/>
</dbReference>
<dbReference type="PIRSF" id="PIRSF006816">
    <property type="entry name" value="Cyc3_hyd_g"/>
    <property type="match status" value="1"/>
</dbReference>
<dbReference type="GO" id="GO:0051537">
    <property type="term" value="F:2 iron, 2 sulfur cluster binding"/>
    <property type="evidence" value="ECO:0007669"/>
    <property type="project" value="UniProtKB-KW"/>
</dbReference>
<dbReference type="InterPro" id="IPR012165">
    <property type="entry name" value="Cyt_c3_hydrogenase_gsu"/>
</dbReference>
<keyword evidence="3 11" id="KW-0285">Flavoprotein</keyword>
<comment type="subunit">
    <text evidence="11">Heterotetramer of 2 PyrK and 2 PyrD type B subunits.</text>
</comment>
<accession>A0A8I0DSH1</accession>
<dbReference type="HAMAP" id="MF_01211">
    <property type="entry name" value="DHODB_Fe_S_bind"/>
    <property type="match status" value="1"/>
</dbReference>
<feature type="binding site" evidence="11 13">
    <location>
        <position position="228"/>
    </location>
    <ligand>
        <name>[2Fe-2S] cluster</name>
        <dbReference type="ChEBI" id="CHEBI:190135"/>
    </ligand>
</feature>
<keyword evidence="2 11" id="KW-0813">Transport</keyword>
<dbReference type="RefSeq" id="WP_021925393.1">
    <property type="nucleotide sequence ID" value="NZ_JACOOT010000026.1"/>
</dbReference>
<evidence type="ECO:0000256" key="11">
    <source>
        <dbReference type="HAMAP-Rule" id="MF_01211"/>
    </source>
</evidence>
<dbReference type="InterPro" id="IPR019480">
    <property type="entry name" value="Dihydroorotate_DH_Fe-S-bd"/>
</dbReference>
<dbReference type="GO" id="GO:0016491">
    <property type="term" value="F:oxidoreductase activity"/>
    <property type="evidence" value="ECO:0007669"/>
    <property type="project" value="InterPro"/>
</dbReference>
<dbReference type="CDD" id="cd06218">
    <property type="entry name" value="DHOD_e_trans"/>
    <property type="match status" value="1"/>
</dbReference>
<feature type="binding site" evidence="11 13">
    <location>
        <position position="225"/>
    </location>
    <ligand>
        <name>[2Fe-2S] cluster</name>
        <dbReference type="ChEBI" id="CHEBI:190135"/>
    </ligand>
</feature>
<evidence type="ECO:0000313" key="16">
    <source>
        <dbReference type="Proteomes" id="UP000652847"/>
    </source>
</evidence>
<dbReference type="SUPFAM" id="SSF52343">
    <property type="entry name" value="Ferredoxin reductase-like, C-terminal NADP-linked domain"/>
    <property type="match status" value="1"/>
</dbReference>
<feature type="binding site" evidence="11 13">
    <location>
        <position position="247"/>
    </location>
    <ligand>
        <name>[2Fe-2S] cluster</name>
        <dbReference type="ChEBI" id="CHEBI:190135"/>
    </ligand>
</feature>